<dbReference type="NCBIfam" id="NF045485">
    <property type="entry name" value="FPPsyn"/>
    <property type="match status" value="1"/>
</dbReference>
<evidence type="ECO:0000256" key="3">
    <source>
        <dbReference type="ARBA" id="ARBA00022679"/>
    </source>
</evidence>
<dbReference type="GO" id="GO:0004337">
    <property type="term" value="F:(2E,6E)-farnesyl diphosphate synthase activity"/>
    <property type="evidence" value="ECO:0007669"/>
    <property type="project" value="UniProtKB-EC"/>
</dbReference>
<dbReference type="InterPro" id="IPR033749">
    <property type="entry name" value="Polyprenyl_synt_CS"/>
</dbReference>
<dbReference type="CDD" id="cd00685">
    <property type="entry name" value="Trans_IPPS_HT"/>
    <property type="match status" value="1"/>
</dbReference>
<dbReference type="Gene3D" id="1.10.600.10">
    <property type="entry name" value="Farnesyl Diphosphate Synthase"/>
    <property type="match status" value="1"/>
</dbReference>
<keyword evidence="4" id="KW-0479">Metal-binding</keyword>
<sequence>MKRLNHFFAECTKIVDRQLDALIPSEQTEPSNLHGAIRWSVFAGGKRLRPALLFAVGQTFGAAEKDLGRAAAAIEMIHAYSLIHDDLPAMDDDDLRRGRQTCHVKFGEATAILAGDALQTLAFQTIAEDENLTAKIRVRVVSEIARAAGTPSGMVAGQQLDLEAEGVKISIEDLERIHQNKTGAMISVSAKTGAIIAAADETEIKLISAYAANLGLLFQITDDLLDATQTTEVLGKTAGKDARAEKATYVSLYGLIEARRLAENTHAAVRGELKKIKRETFLLGEIADFILRRKK</sequence>
<organism evidence="8">
    <name type="scientific">uncultured Pyrinomonadaceae bacterium</name>
    <dbReference type="NCBI Taxonomy" id="2283094"/>
    <lineage>
        <taxon>Bacteria</taxon>
        <taxon>Pseudomonadati</taxon>
        <taxon>Acidobacteriota</taxon>
        <taxon>Blastocatellia</taxon>
        <taxon>Blastocatellales</taxon>
        <taxon>Pyrinomonadaceae</taxon>
        <taxon>environmental samples</taxon>
    </lineage>
</organism>
<dbReference type="EMBL" id="CADCUR010000187">
    <property type="protein sequence ID" value="CAA9408069.1"/>
    <property type="molecule type" value="Genomic_DNA"/>
</dbReference>
<evidence type="ECO:0000256" key="7">
    <source>
        <dbReference type="RuleBase" id="RU004466"/>
    </source>
</evidence>
<comment type="similarity">
    <text evidence="2 7">Belongs to the FPP/GGPP synthase family.</text>
</comment>
<reference evidence="8" key="1">
    <citation type="submission" date="2020-02" db="EMBL/GenBank/DDBJ databases">
        <authorList>
            <person name="Meier V. D."/>
        </authorList>
    </citation>
    <scope>NUCLEOTIDE SEQUENCE</scope>
    <source>
        <strain evidence="8">AVDCRST_MAG74</strain>
    </source>
</reference>
<evidence type="ECO:0000256" key="6">
    <source>
        <dbReference type="ARBA" id="ARBA00023229"/>
    </source>
</evidence>
<proteinExistence type="inferred from homology"/>
<dbReference type="PANTHER" id="PTHR43281:SF1">
    <property type="entry name" value="FARNESYL DIPHOSPHATE SYNTHASE"/>
    <property type="match status" value="1"/>
</dbReference>
<accession>A0A6J4P996</accession>
<evidence type="ECO:0000256" key="2">
    <source>
        <dbReference type="ARBA" id="ARBA00006706"/>
    </source>
</evidence>
<keyword evidence="3 7" id="KW-0808">Transferase</keyword>
<dbReference type="InterPro" id="IPR053378">
    <property type="entry name" value="Prenyl_diphosphate_synthase"/>
</dbReference>
<evidence type="ECO:0000256" key="5">
    <source>
        <dbReference type="ARBA" id="ARBA00022842"/>
    </source>
</evidence>
<gene>
    <name evidence="8" type="ORF">AVDCRST_MAG74-2103</name>
</gene>
<dbReference type="GO" id="GO:0005737">
    <property type="term" value="C:cytoplasm"/>
    <property type="evidence" value="ECO:0007669"/>
    <property type="project" value="UniProtKB-ARBA"/>
</dbReference>
<dbReference type="InterPro" id="IPR008949">
    <property type="entry name" value="Isoprenoid_synthase_dom_sf"/>
</dbReference>
<comment type="cofactor">
    <cofactor evidence="1">
        <name>Mg(2+)</name>
        <dbReference type="ChEBI" id="CHEBI:18420"/>
    </cofactor>
</comment>
<dbReference type="Pfam" id="PF00348">
    <property type="entry name" value="polyprenyl_synt"/>
    <property type="match status" value="1"/>
</dbReference>
<dbReference type="SFLD" id="SFLDS00005">
    <property type="entry name" value="Isoprenoid_Synthase_Type_I"/>
    <property type="match status" value="1"/>
</dbReference>
<dbReference type="PROSITE" id="PS00444">
    <property type="entry name" value="POLYPRENYL_SYNTHASE_2"/>
    <property type="match status" value="1"/>
</dbReference>
<name>A0A6J4P996_9BACT</name>
<dbReference type="InterPro" id="IPR000092">
    <property type="entry name" value="Polyprenyl_synt"/>
</dbReference>
<evidence type="ECO:0000256" key="4">
    <source>
        <dbReference type="ARBA" id="ARBA00022723"/>
    </source>
</evidence>
<evidence type="ECO:0000313" key="8">
    <source>
        <dbReference type="EMBL" id="CAA9408069.1"/>
    </source>
</evidence>
<dbReference type="SUPFAM" id="SSF48576">
    <property type="entry name" value="Terpenoid synthases"/>
    <property type="match status" value="1"/>
</dbReference>
<dbReference type="FunFam" id="1.10.600.10:FF:000001">
    <property type="entry name" value="Geranylgeranyl diphosphate synthase"/>
    <property type="match status" value="1"/>
</dbReference>
<protein>
    <submittedName>
        <fullName evidence="8">(2E,6E)-farnesyl diphosphate synthase</fullName>
        <ecNumber evidence="8">2.5.1.10</ecNumber>
    </submittedName>
</protein>
<dbReference type="PANTHER" id="PTHR43281">
    <property type="entry name" value="FARNESYL DIPHOSPHATE SYNTHASE"/>
    <property type="match status" value="1"/>
</dbReference>
<keyword evidence="6" id="KW-0414">Isoprene biosynthesis</keyword>
<dbReference type="PROSITE" id="PS00723">
    <property type="entry name" value="POLYPRENYL_SYNTHASE_1"/>
    <property type="match status" value="1"/>
</dbReference>
<keyword evidence="5" id="KW-0460">Magnesium</keyword>
<dbReference type="GO" id="GO:0016114">
    <property type="term" value="P:terpenoid biosynthetic process"/>
    <property type="evidence" value="ECO:0007669"/>
    <property type="project" value="UniProtKB-ARBA"/>
</dbReference>
<dbReference type="AlphaFoldDB" id="A0A6J4P996"/>
<evidence type="ECO:0000256" key="1">
    <source>
        <dbReference type="ARBA" id="ARBA00001946"/>
    </source>
</evidence>
<dbReference type="GO" id="GO:0046872">
    <property type="term" value="F:metal ion binding"/>
    <property type="evidence" value="ECO:0007669"/>
    <property type="project" value="UniProtKB-KW"/>
</dbReference>
<dbReference type="SFLD" id="SFLDG01017">
    <property type="entry name" value="Polyprenyl_Transferase_Like"/>
    <property type="match status" value="1"/>
</dbReference>
<dbReference type="EC" id="2.5.1.10" evidence="8"/>